<evidence type="ECO:0000256" key="6">
    <source>
        <dbReference type="ARBA" id="ARBA00022842"/>
    </source>
</evidence>
<dbReference type="InterPro" id="IPR027417">
    <property type="entry name" value="P-loop_NTPase"/>
</dbReference>
<dbReference type="PANTHER" id="PTHR11649:SF13">
    <property type="entry name" value="ENGB-TYPE G DOMAIN-CONTAINING PROTEIN"/>
    <property type="match status" value="1"/>
</dbReference>
<comment type="cofactor">
    <cofactor evidence="1">
        <name>Mg(2+)</name>
        <dbReference type="ChEBI" id="CHEBI:18420"/>
    </cofactor>
</comment>
<organism evidence="12 13">
    <name type="scientific">Paenibacillus vulneris</name>
    <dbReference type="NCBI Taxonomy" id="1133364"/>
    <lineage>
        <taxon>Bacteria</taxon>
        <taxon>Bacillati</taxon>
        <taxon>Bacillota</taxon>
        <taxon>Bacilli</taxon>
        <taxon>Bacillales</taxon>
        <taxon>Paenibacillaceae</taxon>
        <taxon>Paenibacillus</taxon>
    </lineage>
</organism>
<name>A0ABW3UN59_9BACL</name>
<evidence type="ECO:0000256" key="3">
    <source>
        <dbReference type="ARBA" id="ARBA00022618"/>
    </source>
</evidence>
<dbReference type="Proteomes" id="UP001597180">
    <property type="component" value="Unassembled WGS sequence"/>
</dbReference>
<keyword evidence="7 10" id="KW-0342">GTP-binding</keyword>
<accession>A0ABW3UN59</accession>
<dbReference type="PANTHER" id="PTHR11649">
    <property type="entry name" value="MSS1/TRME-RELATED GTP-BINDING PROTEIN"/>
    <property type="match status" value="1"/>
</dbReference>
<evidence type="ECO:0000256" key="8">
    <source>
        <dbReference type="ARBA" id="ARBA00023210"/>
    </source>
</evidence>
<proteinExistence type="inferred from homology"/>
<evidence type="ECO:0000256" key="7">
    <source>
        <dbReference type="ARBA" id="ARBA00023134"/>
    </source>
</evidence>
<keyword evidence="5 10" id="KW-0547">Nucleotide-binding</keyword>
<keyword evidence="4" id="KW-0479">Metal-binding</keyword>
<dbReference type="InterPro" id="IPR030393">
    <property type="entry name" value="G_ENGB_dom"/>
</dbReference>
<dbReference type="Pfam" id="PF01926">
    <property type="entry name" value="MMR_HSR1"/>
    <property type="match status" value="1"/>
</dbReference>
<evidence type="ECO:0000256" key="9">
    <source>
        <dbReference type="ARBA" id="ARBA00023306"/>
    </source>
</evidence>
<reference evidence="13" key="1">
    <citation type="journal article" date="2019" name="Int. J. Syst. Evol. Microbiol.">
        <title>The Global Catalogue of Microorganisms (GCM) 10K type strain sequencing project: providing services to taxonomists for standard genome sequencing and annotation.</title>
        <authorList>
            <consortium name="The Broad Institute Genomics Platform"/>
            <consortium name="The Broad Institute Genome Sequencing Center for Infectious Disease"/>
            <person name="Wu L."/>
            <person name="Ma J."/>
        </authorList>
    </citation>
    <scope>NUCLEOTIDE SEQUENCE [LARGE SCALE GENOMIC DNA]</scope>
    <source>
        <strain evidence="13">CCUG 53270</strain>
    </source>
</reference>
<dbReference type="CDD" id="cd01876">
    <property type="entry name" value="YihA_EngB"/>
    <property type="match status" value="1"/>
</dbReference>
<dbReference type="PROSITE" id="PS51706">
    <property type="entry name" value="G_ENGB"/>
    <property type="match status" value="1"/>
</dbReference>
<comment type="function">
    <text evidence="10">Necessary for normal cell division and for the maintenance of normal septation.</text>
</comment>
<keyword evidence="6" id="KW-0460">Magnesium</keyword>
<dbReference type="NCBIfam" id="TIGR00231">
    <property type="entry name" value="small_GTP"/>
    <property type="match status" value="1"/>
</dbReference>
<evidence type="ECO:0000256" key="2">
    <source>
        <dbReference type="ARBA" id="ARBA00009638"/>
    </source>
</evidence>
<evidence type="ECO:0000256" key="4">
    <source>
        <dbReference type="ARBA" id="ARBA00022723"/>
    </source>
</evidence>
<dbReference type="InterPro" id="IPR019987">
    <property type="entry name" value="GTP-bd_ribosome_bio_YsxC"/>
</dbReference>
<dbReference type="EMBL" id="JBHTLU010000024">
    <property type="protein sequence ID" value="MFD1222402.1"/>
    <property type="molecule type" value="Genomic_DNA"/>
</dbReference>
<evidence type="ECO:0000259" key="11">
    <source>
        <dbReference type="PROSITE" id="PS51706"/>
    </source>
</evidence>
<evidence type="ECO:0000313" key="13">
    <source>
        <dbReference type="Proteomes" id="UP001597180"/>
    </source>
</evidence>
<comment type="caution">
    <text evidence="12">The sequence shown here is derived from an EMBL/GenBank/DDBJ whole genome shotgun (WGS) entry which is preliminary data.</text>
</comment>
<dbReference type="Gene3D" id="3.40.50.300">
    <property type="entry name" value="P-loop containing nucleotide triphosphate hydrolases"/>
    <property type="match status" value="1"/>
</dbReference>
<evidence type="ECO:0000256" key="1">
    <source>
        <dbReference type="ARBA" id="ARBA00001946"/>
    </source>
</evidence>
<keyword evidence="13" id="KW-1185">Reference proteome</keyword>
<comment type="similarity">
    <text evidence="2 10">Belongs to the TRAFAC class TrmE-Era-EngA-EngB-Septin-like GTPase superfamily. EngB GTPase family.</text>
</comment>
<keyword evidence="8 10" id="KW-0717">Septation</keyword>
<dbReference type="RefSeq" id="WP_345587465.1">
    <property type="nucleotide sequence ID" value="NZ_BAABJG010000008.1"/>
</dbReference>
<keyword evidence="3 10" id="KW-0132">Cell division</keyword>
<keyword evidence="9 10" id="KW-0131">Cell cycle</keyword>
<feature type="domain" description="EngB-type G" evidence="11">
    <location>
        <begin position="22"/>
        <end position="195"/>
    </location>
</feature>
<evidence type="ECO:0000256" key="5">
    <source>
        <dbReference type="ARBA" id="ARBA00022741"/>
    </source>
</evidence>
<protein>
    <recommendedName>
        <fullName evidence="10">Probable GTP-binding protein EngB</fullName>
    </recommendedName>
</protein>
<dbReference type="HAMAP" id="MF_00321">
    <property type="entry name" value="GTPase_EngB"/>
    <property type="match status" value="1"/>
</dbReference>
<dbReference type="InterPro" id="IPR006073">
    <property type="entry name" value="GTP-bd"/>
</dbReference>
<evidence type="ECO:0000256" key="10">
    <source>
        <dbReference type="HAMAP-Rule" id="MF_00321"/>
    </source>
</evidence>
<dbReference type="NCBIfam" id="TIGR03598">
    <property type="entry name" value="GTPase_YsxC"/>
    <property type="match status" value="1"/>
</dbReference>
<sequence>MKVNQAEFIISAVGPNQYPADALPEIALAGRSNVGKSSLINRMIQRKNLARTSSKPGKTQQLNYYKINQDLFFVDLPGYGYAQVSKSKREIWGKFIEIYLLHREFLKLVLLVIDLRHPPSKDDQAMYAWLKHNGVPLCVVTTKADKISKGQWQKHVKIVKETLQMDKNDPFVLFSSELGIGKDELWGVIESKIRNGEAASTPDEEPVEVQPE</sequence>
<dbReference type="InterPro" id="IPR005225">
    <property type="entry name" value="Small_GTP-bd"/>
</dbReference>
<gene>
    <name evidence="12" type="primary">yihA</name>
    <name evidence="10" type="synonym">engB</name>
    <name evidence="12" type="ORF">ACFQ4B_19960</name>
</gene>
<dbReference type="SUPFAM" id="SSF52540">
    <property type="entry name" value="P-loop containing nucleoside triphosphate hydrolases"/>
    <property type="match status" value="1"/>
</dbReference>
<evidence type="ECO:0000313" key="12">
    <source>
        <dbReference type="EMBL" id="MFD1222402.1"/>
    </source>
</evidence>